<dbReference type="InterPro" id="IPR017896">
    <property type="entry name" value="4Fe4S_Fe-S-bd"/>
</dbReference>
<evidence type="ECO:0000313" key="6">
    <source>
        <dbReference type="Proteomes" id="UP000317778"/>
    </source>
</evidence>
<dbReference type="InterPro" id="IPR009051">
    <property type="entry name" value="Helical_ferredxn"/>
</dbReference>
<feature type="domain" description="4Fe-4S ferredoxin-type" evidence="4">
    <location>
        <begin position="300"/>
        <end position="330"/>
    </location>
</feature>
<reference evidence="5 6" key="1">
    <citation type="submission" date="2017-06" db="EMBL/GenBank/DDBJ databases">
        <title>Novel microbial phyla capable of carbon fixation and sulfur reduction in deep-sea sediments.</title>
        <authorList>
            <person name="Huang J."/>
            <person name="Baker B."/>
            <person name="Wang Y."/>
        </authorList>
    </citation>
    <scope>NUCLEOTIDE SEQUENCE [LARGE SCALE GENOMIC DNA]</scope>
    <source>
        <strain evidence="5">B3_TA06</strain>
    </source>
</reference>
<gene>
    <name evidence="5" type="ORF">CEE36_01075</name>
</gene>
<protein>
    <submittedName>
        <fullName evidence="5">Hydrogenase</fullName>
    </submittedName>
</protein>
<dbReference type="PANTHER" id="PTHR40447">
    <property type="entry name" value="ANAEROBIC SULFITE REDUCTASE SUBUNIT A"/>
    <property type="match status" value="1"/>
</dbReference>
<keyword evidence="2" id="KW-0408">Iron</keyword>
<dbReference type="SUPFAM" id="SSF46548">
    <property type="entry name" value="alpha-helical ferredoxin"/>
    <property type="match status" value="1"/>
</dbReference>
<evidence type="ECO:0000313" key="5">
    <source>
        <dbReference type="EMBL" id="TKJ44364.1"/>
    </source>
</evidence>
<dbReference type="AlphaFoldDB" id="A0A532VAY0"/>
<evidence type="ECO:0000256" key="3">
    <source>
        <dbReference type="ARBA" id="ARBA00023014"/>
    </source>
</evidence>
<dbReference type="PANTHER" id="PTHR40447:SF1">
    <property type="entry name" value="ANAEROBIC SULFITE REDUCTASE SUBUNIT A"/>
    <property type="match status" value="1"/>
</dbReference>
<evidence type="ECO:0000256" key="1">
    <source>
        <dbReference type="ARBA" id="ARBA00022723"/>
    </source>
</evidence>
<sequence>MKALKLKKEDLYTYLESLKSYGELWGPVSRGEHYSYAKLANVRDVALQALRTIIPPKKFFVPPRFNMFRYSQGTYSETFEDVRPRVLFGIHPCDIHGLMILDELFLDRFPDPYYKKRREATAILGLSCIPDDKCMARSTNTHAVEGGFDLAFNELGEKYLVWVGSSLGDDLVRLNIDLFSEEIETSDVQKYLEWRRKRDSRYKLNFDLTGMPDIMELSWDSPLWDELADRCLSCGSCSMVCPTCNCYNIRDVSDLSFTSGVRQRRWDSCMNKEYALVAGGHNFREARAERLKLYYTHKLKAFITEYGKPSCVGCGRCIDTCPVSINVAEVIRGLKGQEVKL</sequence>
<keyword evidence="1" id="KW-0479">Metal-binding</keyword>
<dbReference type="EMBL" id="NJBO01000001">
    <property type="protein sequence ID" value="TKJ44364.1"/>
    <property type="molecule type" value="Genomic_DNA"/>
</dbReference>
<dbReference type="InterPro" id="IPR017900">
    <property type="entry name" value="4Fe4S_Fe_S_CS"/>
</dbReference>
<dbReference type="PROSITE" id="PS00198">
    <property type="entry name" value="4FE4S_FER_1"/>
    <property type="match status" value="2"/>
</dbReference>
<comment type="caution">
    <text evidence="5">The sequence shown here is derived from an EMBL/GenBank/DDBJ whole genome shotgun (WGS) entry which is preliminary data.</text>
</comment>
<accession>A0A532VAY0</accession>
<proteinExistence type="predicted"/>
<organism evidence="5 6">
    <name type="scientific">candidate division TA06 bacterium B3_TA06</name>
    <dbReference type="NCBI Taxonomy" id="2012487"/>
    <lineage>
        <taxon>Bacteria</taxon>
        <taxon>Bacteria division TA06</taxon>
    </lineage>
</organism>
<keyword evidence="3" id="KW-0411">Iron-sulfur</keyword>
<dbReference type="GO" id="GO:0046872">
    <property type="term" value="F:metal ion binding"/>
    <property type="evidence" value="ECO:0007669"/>
    <property type="project" value="UniProtKB-KW"/>
</dbReference>
<evidence type="ECO:0000259" key="4">
    <source>
        <dbReference type="PROSITE" id="PS51379"/>
    </source>
</evidence>
<feature type="domain" description="4Fe-4S ferredoxin-type" evidence="4">
    <location>
        <begin position="220"/>
        <end position="252"/>
    </location>
</feature>
<dbReference type="Proteomes" id="UP000317778">
    <property type="component" value="Unassembled WGS sequence"/>
</dbReference>
<dbReference type="PROSITE" id="PS51379">
    <property type="entry name" value="4FE4S_FER_2"/>
    <property type="match status" value="2"/>
</dbReference>
<evidence type="ECO:0000256" key="2">
    <source>
        <dbReference type="ARBA" id="ARBA00023004"/>
    </source>
</evidence>
<dbReference type="Pfam" id="PF17179">
    <property type="entry name" value="Fer4_22"/>
    <property type="match status" value="1"/>
</dbReference>
<name>A0A532VAY0_UNCT6</name>
<dbReference type="Gene3D" id="1.10.1060.10">
    <property type="entry name" value="Alpha-helical ferredoxin"/>
    <property type="match status" value="1"/>
</dbReference>
<dbReference type="GO" id="GO:0051536">
    <property type="term" value="F:iron-sulfur cluster binding"/>
    <property type="evidence" value="ECO:0007669"/>
    <property type="project" value="UniProtKB-KW"/>
</dbReference>